<organism evidence="1 2">
    <name type="scientific">Austropuccinia psidii MF-1</name>
    <dbReference type="NCBI Taxonomy" id="1389203"/>
    <lineage>
        <taxon>Eukaryota</taxon>
        <taxon>Fungi</taxon>
        <taxon>Dikarya</taxon>
        <taxon>Basidiomycota</taxon>
        <taxon>Pucciniomycotina</taxon>
        <taxon>Pucciniomycetes</taxon>
        <taxon>Pucciniales</taxon>
        <taxon>Sphaerophragmiaceae</taxon>
        <taxon>Austropuccinia</taxon>
    </lineage>
</organism>
<dbReference type="EMBL" id="AVOT02061481">
    <property type="protein sequence ID" value="MBW0554700.1"/>
    <property type="molecule type" value="Genomic_DNA"/>
</dbReference>
<name>A0A9Q3J211_9BASI</name>
<gene>
    <name evidence="1" type="ORF">O181_094415</name>
</gene>
<accession>A0A9Q3J211</accession>
<dbReference type="Gene3D" id="3.30.420.10">
    <property type="entry name" value="Ribonuclease H-like superfamily/Ribonuclease H"/>
    <property type="match status" value="1"/>
</dbReference>
<evidence type="ECO:0008006" key="3">
    <source>
        <dbReference type="Google" id="ProtNLM"/>
    </source>
</evidence>
<dbReference type="Proteomes" id="UP000765509">
    <property type="component" value="Unassembled WGS sequence"/>
</dbReference>
<dbReference type="GO" id="GO:0003676">
    <property type="term" value="F:nucleic acid binding"/>
    <property type="evidence" value="ECO:0007669"/>
    <property type="project" value="InterPro"/>
</dbReference>
<sequence length="99" mass="11764">MERVTIIVTGEKENYNSFLVIMDRLRISVRCLPRHKEDAAMDTEFLFWKKMIYTCGVPQIIIRNMDPKFTPEFWTKLYDMLGTKLAFSAAYYTQKNRLA</sequence>
<evidence type="ECO:0000313" key="1">
    <source>
        <dbReference type="EMBL" id="MBW0554700.1"/>
    </source>
</evidence>
<keyword evidence="2" id="KW-1185">Reference proteome</keyword>
<dbReference type="AlphaFoldDB" id="A0A9Q3J211"/>
<dbReference type="InterPro" id="IPR036397">
    <property type="entry name" value="RNaseH_sf"/>
</dbReference>
<reference evidence="1" key="1">
    <citation type="submission" date="2021-03" db="EMBL/GenBank/DDBJ databases">
        <title>Draft genome sequence of rust myrtle Austropuccinia psidii MF-1, a brazilian biotype.</title>
        <authorList>
            <person name="Quecine M.C."/>
            <person name="Pachon D.M.R."/>
            <person name="Bonatelli M.L."/>
            <person name="Correr F.H."/>
            <person name="Franceschini L.M."/>
            <person name="Leite T.F."/>
            <person name="Margarido G.R.A."/>
            <person name="Almeida C.A."/>
            <person name="Ferrarezi J.A."/>
            <person name="Labate C.A."/>
        </authorList>
    </citation>
    <scope>NUCLEOTIDE SEQUENCE</scope>
    <source>
        <strain evidence="1">MF-1</strain>
    </source>
</reference>
<protein>
    <recommendedName>
        <fullName evidence="3">Integrase catalytic domain-containing protein</fullName>
    </recommendedName>
</protein>
<dbReference type="SUPFAM" id="SSF53098">
    <property type="entry name" value="Ribonuclease H-like"/>
    <property type="match status" value="1"/>
</dbReference>
<dbReference type="OrthoDB" id="2273864at2759"/>
<dbReference type="InterPro" id="IPR012337">
    <property type="entry name" value="RNaseH-like_sf"/>
</dbReference>
<comment type="caution">
    <text evidence="1">The sequence shown here is derived from an EMBL/GenBank/DDBJ whole genome shotgun (WGS) entry which is preliminary data.</text>
</comment>
<evidence type="ECO:0000313" key="2">
    <source>
        <dbReference type="Proteomes" id="UP000765509"/>
    </source>
</evidence>
<proteinExistence type="predicted"/>